<dbReference type="CDD" id="cd02440">
    <property type="entry name" value="AdoMet_MTases"/>
    <property type="match status" value="1"/>
</dbReference>
<dbReference type="InterPro" id="IPR029063">
    <property type="entry name" value="SAM-dependent_MTases_sf"/>
</dbReference>
<keyword evidence="2" id="KW-1185">Reference proteome</keyword>
<evidence type="ECO:0000313" key="2">
    <source>
        <dbReference type="Proteomes" id="UP000231791"/>
    </source>
</evidence>
<dbReference type="Proteomes" id="UP000231791">
    <property type="component" value="Chromosome"/>
</dbReference>
<dbReference type="Gene3D" id="3.40.50.150">
    <property type="entry name" value="Vaccinia Virus protein VP39"/>
    <property type="match status" value="1"/>
</dbReference>
<name>A0A2K8PF76_STRLA</name>
<dbReference type="SUPFAM" id="SSF53335">
    <property type="entry name" value="S-adenosyl-L-methionine-dependent methyltransferases"/>
    <property type="match status" value="1"/>
</dbReference>
<dbReference type="RefSeq" id="WP_051840509.1">
    <property type="nucleotide sequence ID" value="NZ_CP024985.1"/>
</dbReference>
<sequence length="250" mass="27861">MSVSRSDAYGTWFYESQQDGSARSAERVLPLVFDLVEPSSVVDLGCGTGSWLAAARRLGAQSVLGVDGDWVTESALRIPAESFLRWDLSEPLRLEGRRFDLAMSLEAAEHLDPGRADSLVADLCALSDVVLFSAAIPGQTGSDHRNEQWPNYWRDHFGRWGYELVDCLRTRLWDDPEIEPWYAQNAYLYVSADRLAEDERLRQAAAETGRMPLCAVHPGLLALFSKPFAPEVPVPRVLRPAPLRFTAAAR</sequence>
<gene>
    <name evidence="1" type="ORF">SLAV_12030</name>
</gene>
<accession>A0A2K8PF76</accession>
<dbReference type="Pfam" id="PF13489">
    <property type="entry name" value="Methyltransf_23"/>
    <property type="match status" value="1"/>
</dbReference>
<evidence type="ECO:0000313" key="1">
    <source>
        <dbReference type="EMBL" id="ATZ24265.1"/>
    </source>
</evidence>
<reference evidence="1 2" key="1">
    <citation type="submission" date="2017-11" db="EMBL/GenBank/DDBJ databases">
        <title>Complete genome sequence of Streptomyces lavendulae subsp. lavendulae CCM 3239 (formerly 'Streptomyces aureofaciens CCM 3239'), the producer of the angucycline-type antibiotic auricin.</title>
        <authorList>
            <person name="Busche T."/>
            <person name="Novakova R."/>
            <person name="Al'Dilaimi A."/>
            <person name="Homerova D."/>
            <person name="Feckova L."/>
            <person name="Rezuchova B."/>
            <person name="Mingyar E."/>
            <person name="Csolleiova D."/>
            <person name="Bekeova C."/>
            <person name="Winkler A."/>
            <person name="Sevcikova B."/>
            <person name="Kalinowski J."/>
            <person name="Kormanec J."/>
            <person name="Ruckert C."/>
        </authorList>
    </citation>
    <scope>NUCLEOTIDE SEQUENCE [LARGE SCALE GENOMIC DNA]</scope>
    <source>
        <strain evidence="1 2">CCM 3239</strain>
    </source>
</reference>
<dbReference type="OrthoDB" id="9815923at2"/>
<proteinExistence type="predicted"/>
<dbReference type="KEGG" id="slx:SLAV_12030"/>
<dbReference type="GeneID" id="49383467"/>
<organism evidence="1 2">
    <name type="scientific">Streptomyces lavendulae subsp. lavendulae</name>
    <dbReference type="NCBI Taxonomy" id="58340"/>
    <lineage>
        <taxon>Bacteria</taxon>
        <taxon>Bacillati</taxon>
        <taxon>Actinomycetota</taxon>
        <taxon>Actinomycetes</taxon>
        <taxon>Kitasatosporales</taxon>
        <taxon>Streptomycetaceae</taxon>
        <taxon>Streptomyces</taxon>
    </lineage>
</organism>
<dbReference type="AlphaFoldDB" id="A0A2K8PF76"/>
<protein>
    <submittedName>
        <fullName evidence="1">Uncharacterized protein</fullName>
    </submittedName>
</protein>
<dbReference type="EMBL" id="CP024985">
    <property type="protein sequence ID" value="ATZ24265.1"/>
    <property type="molecule type" value="Genomic_DNA"/>
</dbReference>